<reference evidence="7" key="2">
    <citation type="submission" date="2014-05" db="EMBL/GenBank/DDBJ databases">
        <title>Draft genome sequence of Virgibacillus massiliensis Vm-5.</title>
        <authorList>
            <person name="Khelaifia S."/>
            <person name="Croce O."/>
            <person name="Lagier J.C."/>
            <person name="Raoult D."/>
        </authorList>
    </citation>
    <scope>NUCLEOTIDE SEQUENCE [LARGE SCALE GENOMIC DNA]</scope>
    <source>
        <strain evidence="7">Vm-5</strain>
    </source>
</reference>
<dbReference type="AlphaFoldDB" id="A0A024QBQ6"/>
<comment type="function">
    <text evidence="5">Bifunctional serine/threonine kinase and phosphorylase involved in the regulation of the pyruvate, phosphate dikinase (PPDK) by catalyzing its phosphorylation/dephosphorylation.</text>
</comment>
<comment type="caution">
    <text evidence="6">The sequence shown here is derived from an EMBL/GenBank/DDBJ whole genome shotgun (WGS) entry which is preliminary data.</text>
</comment>
<dbReference type="GO" id="GO:0043531">
    <property type="term" value="F:ADP binding"/>
    <property type="evidence" value="ECO:0007669"/>
    <property type="project" value="UniProtKB-UniRule"/>
</dbReference>
<dbReference type="GO" id="GO:0005524">
    <property type="term" value="F:ATP binding"/>
    <property type="evidence" value="ECO:0007669"/>
    <property type="project" value="InterPro"/>
</dbReference>
<keyword evidence="6" id="KW-0670">Pyruvate</keyword>
<dbReference type="EMBL" id="CCDP010000001">
    <property type="protein sequence ID" value="CDQ39630.1"/>
    <property type="molecule type" value="Genomic_DNA"/>
</dbReference>
<dbReference type="Proteomes" id="UP000028875">
    <property type="component" value="Unassembled WGS sequence"/>
</dbReference>
<accession>A0A024QBQ6</accession>
<dbReference type="PANTHER" id="PTHR31756:SF3">
    <property type="entry name" value="PYRUVATE, PHOSPHATE DIKINASE REGULATORY PROTEIN 1, CHLOROPLASTIC"/>
    <property type="match status" value="1"/>
</dbReference>
<dbReference type="InterPro" id="IPR026565">
    <property type="entry name" value="PPDK_reg"/>
</dbReference>
<dbReference type="HAMAP" id="MF_00921">
    <property type="entry name" value="PDRP"/>
    <property type="match status" value="1"/>
</dbReference>
<dbReference type="OrthoDB" id="9782201at2"/>
<evidence type="ECO:0000256" key="3">
    <source>
        <dbReference type="ARBA" id="ARBA00022741"/>
    </source>
</evidence>
<proteinExistence type="inferred from homology"/>
<dbReference type="Gene3D" id="3.40.50.300">
    <property type="entry name" value="P-loop containing nucleotide triphosphate hydrolases"/>
    <property type="match status" value="1"/>
</dbReference>
<dbReference type="eggNOG" id="COG1806">
    <property type="taxonomic scope" value="Bacteria"/>
</dbReference>
<dbReference type="InterPro" id="IPR005177">
    <property type="entry name" value="Kinase-pyrophosphorylase"/>
</dbReference>
<keyword evidence="1 5" id="KW-0723">Serine/threonine-protein kinase</keyword>
<dbReference type="EC" id="2.7.11.32" evidence="5"/>
<comment type="catalytic activity">
    <reaction evidence="5">
        <text>N(tele)-phospho-L-histidyl/O-phospho-L-threonyl-[pyruvate, phosphate dikinase] + phosphate + H(+) = N(tele)-phospho-L-histidyl/L-threonyl-[pyruvate, phosphate dikinase] + diphosphate</text>
        <dbReference type="Rhea" id="RHEA:43696"/>
        <dbReference type="Rhea" id="RHEA-COMP:10650"/>
        <dbReference type="Rhea" id="RHEA-COMP:10651"/>
        <dbReference type="ChEBI" id="CHEBI:15378"/>
        <dbReference type="ChEBI" id="CHEBI:30013"/>
        <dbReference type="ChEBI" id="CHEBI:33019"/>
        <dbReference type="ChEBI" id="CHEBI:43474"/>
        <dbReference type="ChEBI" id="CHEBI:61977"/>
        <dbReference type="ChEBI" id="CHEBI:83586"/>
        <dbReference type="EC" id="2.7.4.27"/>
    </reaction>
</comment>
<evidence type="ECO:0000313" key="7">
    <source>
        <dbReference type="Proteomes" id="UP000028875"/>
    </source>
</evidence>
<protein>
    <recommendedName>
        <fullName evidence="5">Putative pyruvate, phosphate dikinase regulatory protein</fullName>
        <shortName evidence="5">PPDK regulatory protein</shortName>
        <ecNumber evidence="5">2.7.11.32</ecNumber>
        <ecNumber evidence="5">2.7.4.27</ecNumber>
    </recommendedName>
</protein>
<organism evidence="6 7">
    <name type="scientific">Virgibacillus massiliensis</name>
    <dbReference type="NCBI Taxonomy" id="1462526"/>
    <lineage>
        <taxon>Bacteria</taxon>
        <taxon>Bacillati</taxon>
        <taxon>Bacillota</taxon>
        <taxon>Bacilli</taxon>
        <taxon>Bacillales</taxon>
        <taxon>Bacillaceae</taxon>
        <taxon>Virgibacillus</taxon>
    </lineage>
</organism>
<keyword evidence="3 5" id="KW-0547">Nucleotide-binding</keyword>
<sequence length="266" mass="30020">MFTQPVYVLSDSVGETAELVIKAGLSQFNDGTYKIQRIPYVEDKETIDDALQLANENNGLIGFTLVDPSLRNYVNERAKQLNMEAIDIMGPMLKAMERVFNRSPRMEAGLVHKLDEDYFKRVEAIEFAVKYDDGRDSRGISRADIVLIGVSRTSKTPLSQYLAHKRLKVANVPIVPEVDPPEELFDVDPSKCIGLRISPAKLNEIRKERLKALGLGDQATYANMERIYKELDYFDAIVKKIGCHVIDVSNKAVEETANSIRQIIKK</sequence>
<dbReference type="GO" id="GO:0004674">
    <property type="term" value="F:protein serine/threonine kinase activity"/>
    <property type="evidence" value="ECO:0007669"/>
    <property type="project" value="UniProtKB-UniRule"/>
</dbReference>
<evidence type="ECO:0000256" key="1">
    <source>
        <dbReference type="ARBA" id="ARBA00022527"/>
    </source>
</evidence>
<dbReference type="InterPro" id="IPR027417">
    <property type="entry name" value="P-loop_NTPase"/>
</dbReference>
<evidence type="ECO:0000256" key="5">
    <source>
        <dbReference type="HAMAP-Rule" id="MF_00921"/>
    </source>
</evidence>
<name>A0A024QBQ6_9BACI</name>
<dbReference type="GO" id="GO:0016776">
    <property type="term" value="F:phosphotransferase activity, phosphate group as acceptor"/>
    <property type="evidence" value="ECO:0007669"/>
    <property type="project" value="UniProtKB-UniRule"/>
</dbReference>
<dbReference type="Pfam" id="PF03618">
    <property type="entry name" value="Kinase-PPPase"/>
    <property type="match status" value="1"/>
</dbReference>
<gene>
    <name evidence="6" type="primary">yqfL</name>
    <name evidence="6" type="ORF">BN990_01936</name>
</gene>
<comment type="catalytic activity">
    <reaction evidence="5">
        <text>N(tele)-phospho-L-histidyl/L-threonyl-[pyruvate, phosphate dikinase] + ADP = N(tele)-phospho-L-histidyl/O-phospho-L-threonyl-[pyruvate, phosphate dikinase] + AMP + H(+)</text>
        <dbReference type="Rhea" id="RHEA:43692"/>
        <dbReference type="Rhea" id="RHEA-COMP:10650"/>
        <dbReference type="Rhea" id="RHEA-COMP:10651"/>
        <dbReference type="ChEBI" id="CHEBI:15378"/>
        <dbReference type="ChEBI" id="CHEBI:30013"/>
        <dbReference type="ChEBI" id="CHEBI:61977"/>
        <dbReference type="ChEBI" id="CHEBI:83586"/>
        <dbReference type="ChEBI" id="CHEBI:456215"/>
        <dbReference type="ChEBI" id="CHEBI:456216"/>
        <dbReference type="EC" id="2.7.11.32"/>
    </reaction>
</comment>
<dbReference type="RefSeq" id="WP_021291091.1">
    <property type="nucleotide sequence ID" value="NZ_BNER01000002.1"/>
</dbReference>
<dbReference type="PANTHER" id="PTHR31756">
    <property type="entry name" value="PYRUVATE, PHOSPHATE DIKINASE REGULATORY PROTEIN 1, CHLOROPLASTIC"/>
    <property type="match status" value="1"/>
</dbReference>
<keyword evidence="4 5" id="KW-0418">Kinase</keyword>
<keyword evidence="2 5" id="KW-0808">Transferase</keyword>
<feature type="binding site" evidence="5">
    <location>
        <begin position="149"/>
        <end position="156"/>
    </location>
    <ligand>
        <name>ADP</name>
        <dbReference type="ChEBI" id="CHEBI:456216"/>
    </ligand>
</feature>
<reference evidence="6 7" key="1">
    <citation type="submission" date="2014-03" db="EMBL/GenBank/DDBJ databases">
        <authorList>
            <person name="Urmite Genomes U."/>
        </authorList>
    </citation>
    <scope>NUCLEOTIDE SEQUENCE [LARGE SCALE GENOMIC DNA]</scope>
    <source>
        <strain evidence="6 7">Vm-5</strain>
    </source>
</reference>
<dbReference type="EC" id="2.7.4.27" evidence="5"/>
<evidence type="ECO:0000256" key="4">
    <source>
        <dbReference type="ARBA" id="ARBA00022777"/>
    </source>
</evidence>
<keyword evidence="7" id="KW-1185">Reference proteome</keyword>
<dbReference type="NCBIfam" id="NF003742">
    <property type="entry name" value="PRK05339.1"/>
    <property type="match status" value="1"/>
</dbReference>
<comment type="similarity">
    <text evidence="5">Belongs to the pyruvate, phosphate/water dikinase regulatory protein family. PDRP subfamily.</text>
</comment>
<evidence type="ECO:0000256" key="2">
    <source>
        <dbReference type="ARBA" id="ARBA00022679"/>
    </source>
</evidence>
<dbReference type="STRING" id="1462526.BN990_01936"/>
<evidence type="ECO:0000313" key="6">
    <source>
        <dbReference type="EMBL" id="CDQ39630.1"/>
    </source>
</evidence>